<dbReference type="PANTHER" id="PTHR30231">
    <property type="entry name" value="DNA POLYMERASE III SUBUNIT EPSILON"/>
    <property type="match status" value="1"/>
</dbReference>
<feature type="transmembrane region" description="Helical" evidence="4">
    <location>
        <begin position="212"/>
        <end position="232"/>
    </location>
</feature>
<evidence type="ECO:0000256" key="2">
    <source>
        <dbReference type="ARBA" id="ARBA00022801"/>
    </source>
</evidence>
<dbReference type="CDD" id="cd06127">
    <property type="entry name" value="DEDDh"/>
    <property type="match status" value="1"/>
</dbReference>
<keyword evidence="2" id="KW-0378">Hydrolase</keyword>
<evidence type="ECO:0000313" key="6">
    <source>
        <dbReference type="EMBL" id="MFD2068923.1"/>
    </source>
</evidence>
<comment type="caution">
    <text evidence="6">The sequence shown here is derived from an EMBL/GenBank/DDBJ whole genome shotgun (WGS) entry which is preliminary data.</text>
</comment>
<keyword evidence="4" id="KW-1133">Transmembrane helix</keyword>
<dbReference type="PANTHER" id="PTHR30231:SF4">
    <property type="entry name" value="PROTEIN NEN2"/>
    <property type="match status" value="1"/>
</dbReference>
<dbReference type="SMART" id="SM00479">
    <property type="entry name" value="EXOIII"/>
    <property type="match status" value="1"/>
</dbReference>
<evidence type="ECO:0000313" key="7">
    <source>
        <dbReference type="Proteomes" id="UP001597369"/>
    </source>
</evidence>
<sequence length="233" mass="27114">MRDYLLFIDTETTGLPKEWNKPYSEEGNWPNSVQVAWTIYTKEGQEVKTENHFIKDKDFKIEAASRKIHGITHDFLLKNGEDRNVVMARLSEDLLQYKPMVVGHFMLLDFHMLGADFYRAGMQNPIKELPTFCTMKATANYVFNPYQKFLRLGDLYERLFGIPLEQQHDALVDAKATAKCFFRLLEKGDIDDNQIELQQLSKEEEEKTEHKLGCGVSIILLFLICTLLVINWL</sequence>
<protein>
    <submittedName>
        <fullName evidence="6">Exonuclease domain-containing protein</fullName>
    </submittedName>
</protein>
<dbReference type="GO" id="GO:0004527">
    <property type="term" value="F:exonuclease activity"/>
    <property type="evidence" value="ECO:0007669"/>
    <property type="project" value="UniProtKB-KW"/>
</dbReference>
<dbReference type="RefSeq" id="WP_229957678.1">
    <property type="nucleotide sequence ID" value="NZ_JAJJWI010000001.1"/>
</dbReference>
<accession>A0ABW4X334</accession>
<organism evidence="6 7">
    <name type="scientific">Pontibacter silvestris</name>
    <dbReference type="NCBI Taxonomy" id="2305183"/>
    <lineage>
        <taxon>Bacteria</taxon>
        <taxon>Pseudomonadati</taxon>
        <taxon>Bacteroidota</taxon>
        <taxon>Cytophagia</taxon>
        <taxon>Cytophagales</taxon>
        <taxon>Hymenobacteraceae</taxon>
        <taxon>Pontibacter</taxon>
    </lineage>
</organism>
<evidence type="ECO:0000256" key="3">
    <source>
        <dbReference type="ARBA" id="ARBA00022839"/>
    </source>
</evidence>
<evidence type="ECO:0000256" key="1">
    <source>
        <dbReference type="ARBA" id="ARBA00022722"/>
    </source>
</evidence>
<keyword evidence="4" id="KW-0472">Membrane</keyword>
<dbReference type="Proteomes" id="UP001597369">
    <property type="component" value="Unassembled WGS sequence"/>
</dbReference>
<name>A0ABW4X334_9BACT</name>
<dbReference type="Pfam" id="PF00929">
    <property type="entry name" value="RNase_T"/>
    <property type="match status" value="1"/>
</dbReference>
<dbReference type="Gene3D" id="3.30.420.10">
    <property type="entry name" value="Ribonuclease H-like superfamily/Ribonuclease H"/>
    <property type="match status" value="1"/>
</dbReference>
<keyword evidence="4" id="KW-0812">Transmembrane</keyword>
<dbReference type="SUPFAM" id="SSF53098">
    <property type="entry name" value="Ribonuclease H-like"/>
    <property type="match status" value="1"/>
</dbReference>
<dbReference type="InterPro" id="IPR036397">
    <property type="entry name" value="RNaseH_sf"/>
</dbReference>
<dbReference type="InterPro" id="IPR013520">
    <property type="entry name" value="Ribonucl_H"/>
</dbReference>
<proteinExistence type="predicted"/>
<feature type="domain" description="Exonuclease" evidence="5">
    <location>
        <begin position="4"/>
        <end position="190"/>
    </location>
</feature>
<gene>
    <name evidence="6" type="ORF">ACFSKU_18685</name>
</gene>
<keyword evidence="3 6" id="KW-0269">Exonuclease</keyword>
<reference evidence="7" key="1">
    <citation type="journal article" date="2019" name="Int. J. Syst. Evol. Microbiol.">
        <title>The Global Catalogue of Microorganisms (GCM) 10K type strain sequencing project: providing services to taxonomists for standard genome sequencing and annotation.</title>
        <authorList>
            <consortium name="The Broad Institute Genomics Platform"/>
            <consortium name="The Broad Institute Genome Sequencing Center for Infectious Disease"/>
            <person name="Wu L."/>
            <person name="Ma J."/>
        </authorList>
    </citation>
    <scope>NUCLEOTIDE SEQUENCE [LARGE SCALE GENOMIC DNA]</scope>
    <source>
        <strain evidence="7">JCM 16545</strain>
    </source>
</reference>
<dbReference type="InterPro" id="IPR012337">
    <property type="entry name" value="RNaseH-like_sf"/>
</dbReference>
<evidence type="ECO:0000259" key="5">
    <source>
        <dbReference type="SMART" id="SM00479"/>
    </source>
</evidence>
<keyword evidence="7" id="KW-1185">Reference proteome</keyword>
<evidence type="ECO:0000256" key="4">
    <source>
        <dbReference type="SAM" id="Phobius"/>
    </source>
</evidence>
<keyword evidence="1" id="KW-0540">Nuclease</keyword>
<dbReference type="EMBL" id="JBHUHV010000058">
    <property type="protein sequence ID" value="MFD2068923.1"/>
    <property type="molecule type" value="Genomic_DNA"/>
</dbReference>